<keyword evidence="2" id="KW-0488">Methylation</keyword>
<evidence type="ECO:0000256" key="4">
    <source>
        <dbReference type="SAM" id="Coils"/>
    </source>
</evidence>
<feature type="coiled-coil region" evidence="4">
    <location>
        <begin position="5"/>
        <end position="98"/>
    </location>
</feature>
<evidence type="ECO:0000259" key="6">
    <source>
        <dbReference type="PROSITE" id="PS00745"/>
    </source>
</evidence>
<accession>X1MGR2</accession>
<dbReference type="HAMAP" id="MF_00093">
    <property type="entry name" value="Rel_fac_1"/>
    <property type="match status" value="1"/>
</dbReference>
<keyword evidence="4" id="KW-0175">Coiled coil</keyword>
<evidence type="ECO:0000313" key="7">
    <source>
        <dbReference type="EMBL" id="GAI05534.1"/>
    </source>
</evidence>
<dbReference type="GO" id="GO:0016149">
    <property type="term" value="F:translation release factor activity, codon specific"/>
    <property type="evidence" value="ECO:0007669"/>
    <property type="project" value="InterPro"/>
</dbReference>
<dbReference type="PANTHER" id="PTHR43804:SF7">
    <property type="entry name" value="LD18447P"/>
    <property type="match status" value="1"/>
</dbReference>
<dbReference type="NCBIfam" id="NF001859">
    <property type="entry name" value="PRK00591.1"/>
    <property type="match status" value="1"/>
</dbReference>
<reference evidence="7" key="1">
    <citation type="journal article" date="2014" name="Front. Microbiol.">
        <title>High frequency of phylogenetically diverse reductive dehalogenase-homologous genes in deep subseafloor sedimentary metagenomes.</title>
        <authorList>
            <person name="Kawai M."/>
            <person name="Futagami T."/>
            <person name="Toyoda A."/>
            <person name="Takaki Y."/>
            <person name="Nishi S."/>
            <person name="Hori S."/>
            <person name="Arai W."/>
            <person name="Tsubouchi T."/>
            <person name="Morono Y."/>
            <person name="Uchiyama I."/>
            <person name="Ito T."/>
            <person name="Fujiyama A."/>
            <person name="Inagaki F."/>
            <person name="Takami H."/>
        </authorList>
    </citation>
    <scope>NUCLEOTIDE SEQUENCE</scope>
    <source>
        <strain evidence="7">Expedition CK06-06</strain>
    </source>
</reference>
<organism evidence="7">
    <name type="scientific">marine sediment metagenome</name>
    <dbReference type="NCBI Taxonomy" id="412755"/>
    <lineage>
        <taxon>unclassified sequences</taxon>
        <taxon>metagenomes</taxon>
        <taxon>ecological metagenomes</taxon>
    </lineage>
</organism>
<dbReference type="InterPro" id="IPR000352">
    <property type="entry name" value="Pep_chain_release_fac_I"/>
</dbReference>
<protein>
    <recommendedName>
        <fullName evidence="6">Prokaryotic-type class I peptide chain release factors domain-containing protein</fullName>
    </recommendedName>
</protein>
<dbReference type="PANTHER" id="PTHR43804">
    <property type="entry name" value="LD18447P"/>
    <property type="match status" value="1"/>
</dbReference>
<keyword evidence="3" id="KW-0648">Protein biosynthesis</keyword>
<feature type="non-terminal residue" evidence="7">
    <location>
        <position position="329"/>
    </location>
</feature>
<dbReference type="InterPro" id="IPR050057">
    <property type="entry name" value="Prokaryotic/Mito_RF"/>
</dbReference>
<dbReference type="EMBL" id="BARV01003332">
    <property type="protein sequence ID" value="GAI05534.1"/>
    <property type="molecule type" value="Genomic_DNA"/>
</dbReference>
<dbReference type="Gene3D" id="3.30.160.20">
    <property type="match status" value="1"/>
</dbReference>
<comment type="similarity">
    <text evidence="1">Belongs to the prokaryotic/mitochondrial release factor family.</text>
</comment>
<sequence length="329" mass="37190">MWERLEQIEKRYRELERQIANPEVATDLKRLQALAQEKAGIEGLVTKYRQYKATSKQLEETRAMLAGGLDEDMSALAKQEIESLETKLERQLNELKLALLPKDANDDRDIIMEIRAGAGGDEAGLFTADLFRMYSRYAQAKGWEADVIDSNESGIGGFKEIIFEIKGKGAFSRLKYERGVHRVQRVPITESSGRIHTSTATVAVLPQADEVEVAINPNDLKIDFYHSRGAGGQNVNKVATAVRITHLPTGIASTCQDERSQLRNRTKAMAVLRARLLDSEQRKQEEKITKQRRSQVGTGDRAEKIRTYNFPQDRVSDHRIGLTLRNLPR</sequence>
<dbReference type="InterPro" id="IPR045853">
    <property type="entry name" value="Pep_chain_release_fac_I_sf"/>
</dbReference>
<name>X1MGR2_9ZZZZ</name>
<evidence type="ECO:0000256" key="3">
    <source>
        <dbReference type="ARBA" id="ARBA00022917"/>
    </source>
</evidence>
<dbReference type="Gene3D" id="3.30.70.1660">
    <property type="match status" value="2"/>
</dbReference>
<dbReference type="NCBIfam" id="TIGR00019">
    <property type="entry name" value="prfA"/>
    <property type="match status" value="1"/>
</dbReference>
<dbReference type="FunFam" id="3.30.160.20:FF:000004">
    <property type="entry name" value="Peptide chain release factor 1"/>
    <property type="match status" value="1"/>
</dbReference>
<feature type="region of interest" description="Disordered" evidence="5">
    <location>
        <begin position="281"/>
        <end position="302"/>
    </location>
</feature>
<evidence type="ECO:0000256" key="5">
    <source>
        <dbReference type="SAM" id="MobiDB-lite"/>
    </source>
</evidence>
<comment type="caution">
    <text evidence="7">The sequence shown here is derived from an EMBL/GenBank/DDBJ whole genome shotgun (WGS) entry which is preliminary data.</text>
</comment>
<dbReference type="InterPro" id="IPR004373">
    <property type="entry name" value="RF-1"/>
</dbReference>
<dbReference type="FunFam" id="3.30.70.1660:FF:000002">
    <property type="entry name" value="Peptide chain release factor 1"/>
    <property type="match status" value="1"/>
</dbReference>
<dbReference type="Gene3D" id="6.10.140.1950">
    <property type="match status" value="1"/>
</dbReference>
<gene>
    <name evidence="7" type="ORF">S06H3_08029</name>
</gene>
<dbReference type="PROSITE" id="PS00745">
    <property type="entry name" value="RF_PROK_I"/>
    <property type="match status" value="1"/>
</dbReference>
<evidence type="ECO:0000256" key="1">
    <source>
        <dbReference type="ARBA" id="ARBA00010835"/>
    </source>
</evidence>
<evidence type="ECO:0000256" key="2">
    <source>
        <dbReference type="ARBA" id="ARBA00022481"/>
    </source>
</evidence>
<dbReference type="AlphaFoldDB" id="X1MGR2"/>
<feature type="domain" description="Prokaryotic-type class I peptide chain release factors" evidence="6">
    <location>
        <begin position="226"/>
        <end position="242"/>
    </location>
</feature>
<dbReference type="SMART" id="SM00937">
    <property type="entry name" value="PCRF"/>
    <property type="match status" value="1"/>
</dbReference>
<dbReference type="InterPro" id="IPR005139">
    <property type="entry name" value="PCRF"/>
</dbReference>
<dbReference type="Pfam" id="PF00472">
    <property type="entry name" value="RF-1"/>
    <property type="match status" value="1"/>
</dbReference>
<dbReference type="SUPFAM" id="SSF75620">
    <property type="entry name" value="Release factor"/>
    <property type="match status" value="1"/>
</dbReference>
<dbReference type="Pfam" id="PF03462">
    <property type="entry name" value="PCRF"/>
    <property type="match status" value="1"/>
</dbReference>
<proteinExistence type="inferred from homology"/>
<dbReference type="GO" id="GO:0005737">
    <property type="term" value="C:cytoplasm"/>
    <property type="evidence" value="ECO:0007669"/>
    <property type="project" value="UniProtKB-ARBA"/>
</dbReference>